<evidence type="ECO:0000313" key="1">
    <source>
        <dbReference type="EMBL" id="GFS73477.1"/>
    </source>
</evidence>
<comment type="caution">
    <text evidence="1">The sequence shown here is derived from an EMBL/GenBank/DDBJ whole genome shotgun (WGS) entry which is preliminary data.</text>
</comment>
<dbReference type="AlphaFoldDB" id="A0A8X6T331"/>
<name>A0A8X6T331_NEPPI</name>
<keyword evidence="2" id="KW-1185">Reference proteome</keyword>
<accession>A0A8X6T331</accession>
<dbReference type="Proteomes" id="UP000887013">
    <property type="component" value="Unassembled WGS sequence"/>
</dbReference>
<gene>
    <name evidence="1" type="ORF">NPIL_116231</name>
</gene>
<reference evidence="1" key="1">
    <citation type="submission" date="2020-08" db="EMBL/GenBank/DDBJ databases">
        <title>Multicomponent nature underlies the extraordinary mechanical properties of spider dragline silk.</title>
        <authorList>
            <person name="Kono N."/>
            <person name="Nakamura H."/>
            <person name="Mori M."/>
            <person name="Yoshida Y."/>
            <person name="Ohtoshi R."/>
            <person name="Malay A.D."/>
            <person name="Moran D.A.P."/>
            <person name="Tomita M."/>
            <person name="Numata K."/>
            <person name="Arakawa K."/>
        </authorList>
    </citation>
    <scope>NUCLEOTIDE SEQUENCE</scope>
</reference>
<sequence length="100" mass="11625">MISPWDHSSGQSGYDVLPEDIPEKGFRFVFQARKIHWIELSTTGTTKSVVWKYEISGREFKKKGVGVVEQFEQSSQRRCSVLRLEMKERSTRCSEDIIEP</sequence>
<dbReference type="EMBL" id="BMAW01096147">
    <property type="protein sequence ID" value="GFS73477.1"/>
    <property type="molecule type" value="Genomic_DNA"/>
</dbReference>
<protein>
    <submittedName>
        <fullName evidence="1">Uncharacterized protein</fullName>
    </submittedName>
</protein>
<proteinExistence type="predicted"/>
<evidence type="ECO:0000313" key="2">
    <source>
        <dbReference type="Proteomes" id="UP000887013"/>
    </source>
</evidence>
<organism evidence="1 2">
    <name type="scientific">Nephila pilipes</name>
    <name type="common">Giant wood spider</name>
    <name type="synonym">Nephila maculata</name>
    <dbReference type="NCBI Taxonomy" id="299642"/>
    <lineage>
        <taxon>Eukaryota</taxon>
        <taxon>Metazoa</taxon>
        <taxon>Ecdysozoa</taxon>
        <taxon>Arthropoda</taxon>
        <taxon>Chelicerata</taxon>
        <taxon>Arachnida</taxon>
        <taxon>Araneae</taxon>
        <taxon>Araneomorphae</taxon>
        <taxon>Entelegynae</taxon>
        <taxon>Araneoidea</taxon>
        <taxon>Nephilidae</taxon>
        <taxon>Nephila</taxon>
    </lineage>
</organism>